<dbReference type="KEGG" id="rca:Rcas_4429"/>
<keyword evidence="6" id="KW-1185">Reference proteome</keyword>
<dbReference type="PANTHER" id="PTHR30061">
    <property type="entry name" value="MALTOSE-BINDING PERIPLASMIC PROTEIN"/>
    <property type="match status" value="1"/>
</dbReference>
<dbReference type="STRING" id="383372.Rcas_4429"/>
<evidence type="ECO:0000313" key="5">
    <source>
        <dbReference type="EMBL" id="ABU60445.1"/>
    </source>
</evidence>
<evidence type="ECO:0000256" key="2">
    <source>
        <dbReference type="ARBA" id="ARBA00022448"/>
    </source>
</evidence>
<dbReference type="SUPFAM" id="SSF53850">
    <property type="entry name" value="Periplasmic binding protein-like II"/>
    <property type="match status" value="1"/>
</dbReference>
<feature type="signal peptide" evidence="4">
    <location>
        <begin position="1"/>
        <end position="22"/>
    </location>
</feature>
<gene>
    <name evidence="5" type="ordered locus">Rcas_4429</name>
</gene>
<dbReference type="GO" id="GO:0042956">
    <property type="term" value="P:maltodextrin transmembrane transport"/>
    <property type="evidence" value="ECO:0007669"/>
    <property type="project" value="TreeGrafter"/>
</dbReference>
<evidence type="ECO:0000256" key="4">
    <source>
        <dbReference type="SAM" id="SignalP"/>
    </source>
</evidence>
<keyword evidence="3 4" id="KW-0732">Signal</keyword>
<dbReference type="Gene3D" id="3.40.190.10">
    <property type="entry name" value="Periplasmic binding protein-like II"/>
    <property type="match status" value="2"/>
</dbReference>
<comment type="similarity">
    <text evidence="1">Belongs to the bacterial solute-binding protein 1 family.</text>
</comment>
<reference evidence="5 6" key="1">
    <citation type="submission" date="2007-08" db="EMBL/GenBank/DDBJ databases">
        <title>Complete sequence of Roseiflexus castenholzii DSM 13941.</title>
        <authorList>
            <consortium name="US DOE Joint Genome Institute"/>
            <person name="Copeland A."/>
            <person name="Lucas S."/>
            <person name="Lapidus A."/>
            <person name="Barry K."/>
            <person name="Glavina del Rio T."/>
            <person name="Dalin E."/>
            <person name="Tice H."/>
            <person name="Pitluck S."/>
            <person name="Thompson L.S."/>
            <person name="Brettin T."/>
            <person name="Bruce D."/>
            <person name="Detter J.C."/>
            <person name="Han C."/>
            <person name="Tapia R."/>
            <person name="Schmutz J."/>
            <person name="Larimer F."/>
            <person name="Land M."/>
            <person name="Hauser L."/>
            <person name="Kyrpides N."/>
            <person name="Mikhailova N."/>
            <person name="Bryant D.A."/>
            <person name="Hanada S."/>
            <person name="Tsukatani Y."/>
            <person name="Richardson P."/>
        </authorList>
    </citation>
    <scope>NUCLEOTIDE SEQUENCE [LARGE SCALE GENOMIC DNA]</scope>
    <source>
        <strain evidence="6">DSM 13941 / HLO8</strain>
    </source>
</reference>
<evidence type="ECO:0000313" key="6">
    <source>
        <dbReference type="Proteomes" id="UP000000263"/>
    </source>
</evidence>
<accession>A7NS99</accession>
<dbReference type="HOGENOM" id="CLU_645108_0_0_0"/>
<proteinExistence type="inferred from homology"/>
<dbReference type="RefSeq" id="WP_012122866.1">
    <property type="nucleotide sequence ID" value="NC_009767.1"/>
</dbReference>
<dbReference type="PANTHER" id="PTHR30061:SF50">
    <property type="entry name" value="MALTOSE_MALTODEXTRIN-BINDING PERIPLASMIC PROTEIN"/>
    <property type="match status" value="1"/>
</dbReference>
<dbReference type="Proteomes" id="UP000000263">
    <property type="component" value="Chromosome"/>
</dbReference>
<organism evidence="5 6">
    <name type="scientific">Roseiflexus castenholzii (strain DSM 13941 / HLO8)</name>
    <dbReference type="NCBI Taxonomy" id="383372"/>
    <lineage>
        <taxon>Bacteria</taxon>
        <taxon>Bacillati</taxon>
        <taxon>Chloroflexota</taxon>
        <taxon>Chloroflexia</taxon>
        <taxon>Chloroflexales</taxon>
        <taxon>Roseiflexineae</taxon>
        <taxon>Roseiflexaceae</taxon>
        <taxon>Roseiflexus</taxon>
    </lineage>
</organism>
<sequence length="430" mass="46330">MRCRLVAILLVAALLAACESGSTPETSSAPTTVAQDSSVGPLLLWHGWSGGDRQALGRLVDRYNRQQRDGRIVLQSVPLAGFAAELRAAVAAGSGPHLILIPNTWIGGLAEAGVLLPLNDLVPAQETGTLLPVTLAGAQARDAAGTLRLYGAPVRFDTLALYYNAANLTEPPADTATMLAVGRGLSDPEAQPPIWGLALNLSYDNMIGYLYAFDGRIFDDNGQVALGTAGRAGAEQWLAWLIALQNDPRILARSESSILVDRELKDGRAFMTFDWAHQIGVYRGLWGNQIGIAPLPRLSETGRAPRPYVRADVLAINNLAGVREREAAARFIRFMISEEAQAVLLQSDMQPASRTLALTGDSPQEIAAQVFRVQAEQGLPMPNSSVRAFVEQEIKRMQRQASLGLTTPSDAVTEADRRLRERLEPSAPMP</sequence>
<protein>
    <submittedName>
        <fullName evidence="5">Extracellular solute-binding protein family 1</fullName>
    </submittedName>
</protein>
<keyword evidence="2" id="KW-0813">Transport</keyword>
<dbReference type="AlphaFoldDB" id="A7NS99"/>
<dbReference type="Pfam" id="PF13416">
    <property type="entry name" value="SBP_bac_8"/>
    <property type="match status" value="1"/>
</dbReference>
<dbReference type="PROSITE" id="PS51257">
    <property type="entry name" value="PROKAR_LIPOPROTEIN"/>
    <property type="match status" value="1"/>
</dbReference>
<feature type="chain" id="PRO_5002714035" evidence="4">
    <location>
        <begin position="23"/>
        <end position="430"/>
    </location>
</feature>
<dbReference type="eggNOG" id="COG2182">
    <property type="taxonomic scope" value="Bacteria"/>
</dbReference>
<dbReference type="GO" id="GO:0055052">
    <property type="term" value="C:ATP-binding cassette (ABC) transporter complex, substrate-binding subunit-containing"/>
    <property type="evidence" value="ECO:0007669"/>
    <property type="project" value="TreeGrafter"/>
</dbReference>
<dbReference type="GO" id="GO:1901982">
    <property type="term" value="F:maltose binding"/>
    <property type="evidence" value="ECO:0007669"/>
    <property type="project" value="TreeGrafter"/>
</dbReference>
<name>A7NS99_ROSCS</name>
<dbReference type="GO" id="GO:0015768">
    <property type="term" value="P:maltose transport"/>
    <property type="evidence" value="ECO:0007669"/>
    <property type="project" value="TreeGrafter"/>
</dbReference>
<dbReference type="EMBL" id="CP000804">
    <property type="protein sequence ID" value="ABU60445.1"/>
    <property type="molecule type" value="Genomic_DNA"/>
</dbReference>
<evidence type="ECO:0000256" key="3">
    <source>
        <dbReference type="ARBA" id="ARBA00022729"/>
    </source>
</evidence>
<evidence type="ECO:0000256" key="1">
    <source>
        <dbReference type="ARBA" id="ARBA00008520"/>
    </source>
</evidence>
<dbReference type="OrthoDB" id="383712at2"/>
<dbReference type="InterPro" id="IPR006059">
    <property type="entry name" value="SBP"/>
</dbReference>